<organism evidence="1">
    <name type="scientific">Cladocopium goreaui</name>
    <dbReference type="NCBI Taxonomy" id="2562237"/>
    <lineage>
        <taxon>Eukaryota</taxon>
        <taxon>Sar</taxon>
        <taxon>Alveolata</taxon>
        <taxon>Dinophyceae</taxon>
        <taxon>Suessiales</taxon>
        <taxon>Symbiodiniaceae</taxon>
        <taxon>Cladocopium</taxon>
    </lineage>
</organism>
<evidence type="ECO:0000313" key="3">
    <source>
        <dbReference type="Proteomes" id="UP001152797"/>
    </source>
</evidence>
<dbReference type="EMBL" id="CAMXCT010001780">
    <property type="protein sequence ID" value="CAI3993032.1"/>
    <property type="molecule type" value="Genomic_DNA"/>
</dbReference>
<name>A0A9P1CIQ4_9DINO</name>
<protein>
    <submittedName>
        <fullName evidence="1">Uncharacterized protein</fullName>
    </submittedName>
</protein>
<dbReference type="EMBL" id="CAMXCT030001780">
    <property type="protein sequence ID" value="CAL4780344.1"/>
    <property type="molecule type" value="Genomic_DNA"/>
</dbReference>
<reference evidence="1" key="1">
    <citation type="submission" date="2022-10" db="EMBL/GenBank/DDBJ databases">
        <authorList>
            <person name="Chen Y."/>
            <person name="Dougan E. K."/>
            <person name="Chan C."/>
            <person name="Rhodes N."/>
            <person name="Thang M."/>
        </authorList>
    </citation>
    <scope>NUCLEOTIDE SEQUENCE</scope>
</reference>
<keyword evidence="3" id="KW-1185">Reference proteome</keyword>
<comment type="caution">
    <text evidence="1">The sequence shown here is derived from an EMBL/GenBank/DDBJ whole genome shotgun (WGS) entry which is preliminary data.</text>
</comment>
<sequence length="168" mass="18448">MIIGNGGSSQWAAPRGCVRASGMGKVLPFLVAICASLLSLRVVQQCFLALTAPVQPSPRFSAVKAGEMGSMDLMEGDFASGSLLAGAEVPSLEGAREVNVAMFNKKRTKRDRSEGWTKRKKFRTCSLLARAATRKGRKILQRKMRRGKHELAPGDYCNYKMRKVKSLR</sequence>
<dbReference type="AlphaFoldDB" id="A0A9P1CIQ4"/>
<evidence type="ECO:0000313" key="1">
    <source>
        <dbReference type="EMBL" id="CAI3993032.1"/>
    </source>
</evidence>
<proteinExistence type="predicted"/>
<dbReference type="Proteomes" id="UP001152797">
    <property type="component" value="Unassembled WGS sequence"/>
</dbReference>
<dbReference type="OrthoDB" id="431691at2759"/>
<accession>A0A9P1CIQ4</accession>
<gene>
    <name evidence="1" type="ORF">C1SCF055_LOCUS19814</name>
</gene>
<reference evidence="2 3" key="2">
    <citation type="submission" date="2024-05" db="EMBL/GenBank/DDBJ databases">
        <authorList>
            <person name="Chen Y."/>
            <person name="Shah S."/>
            <person name="Dougan E. K."/>
            <person name="Thang M."/>
            <person name="Chan C."/>
        </authorList>
    </citation>
    <scope>NUCLEOTIDE SEQUENCE [LARGE SCALE GENOMIC DNA]</scope>
</reference>
<evidence type="ECO:0000313" key="2">
    <source>
        <dbReference type="EMBL" id="CAL4780344.1"/>
    </source>
</evidence>
<dbReference type="EMBL" id="CAMXCT020001780">
    <property type="protein sequence ID" value="CAL1146407.1"/>
    <property type="molecule type" value="Genomic_DNA"/>
</dbReference>